<dbReference type="InterPro" id="IPR013762">
    <property type="entry name" value="Integrase-like_cat_sf"/>
</dbReference>
<dbReference type="Gene3D" id="1.10.443.10">
    <property type="entry name" value="Intergrase catalytic core"/>
    <property type="match status" value="1"/>
</dbReference>
<dbReference type="GO" id="GO:0006310">
    <property type="term" value="P:DNA recombination"/>
    <property type="evidence" value="ECO:0007669"/>
    <property type="project" value="UniProtKB-KW"/>
</dbReference>
<feature type="domain" description="Tyr recombinase" evidence="2">
    <location>
        <begin position="105"/>
        <end position="309"/>
    </location>
</feature>
<evidence type="ECO:0000259" key="2">
    <source>
        <dbReference type="PROSITE" id="PS51898"/>
    </source>
</evidence>
<keyword evidence="6" id="KW-1185">Reference proteome</keyword>
<evidence type="ECO:0000313" key="5">
    <source>
        <dbReference type="EMBL" id="QNP56483.1"/>
    </source>
</evidence>
<reference evidence="4 6" key="1">
    <citation type="submission" date="2020-08" db="EMBL/GenBank/DDBJ databases">
        <title>Genome sequence of Tessaracoccus defluvii JCM 17540T.</title>
        <authorList>
            <person name="Hyun D.-W."/>
            <person name="Bae J.-W."/>
        </authorList>
    </citation>
    <scope>NUCLEOTIDE SEQUENCE [LARGE SCALE GENOMIC DNA]</scope>
    <source>
        <strain evidence="4 6">JCM 17540</strain>
    </source>
</reference>
<dbReference type="AlphaFoldDB" id="A0A7H0H6P8"/>
<dbReference type="KEGG" id="tdf:H9L22_03370"/>
<sequence>MTGLVSGLATHIQSLLQVKHALGLPYTTSQRHLHDFDAMCAAADPGQTTLTREMAMKWAAGRPGEHVNGQMRRITPVRQLAKHMTGLGVDAYVIPQGIPGKQIRYRPHLYTRSQLRAIFDAADRITESPYGALRHLIIPVMFRMIYCLGLRPGEARQLHRNDVDLAHGTIHIRESKGHKDRLVFLSPDLHDYCRRYDTAISPHHRDRVAFFPNRTGGFYSRSTIDHWFSELLDGADPPITASPGSPPRVYDLRHAHVVEVINRWARAGRDPEALVIYLSLHLGHTNPDDTWYYFHLAPDFHPDLRRLANTDLETTLPEASHAVL</sequence>
<organism evidence="4 6">
    <name type="scientific">Tessaracoccus defluvii</name>
    <dbReference type="NCBI Taxonomy" id="1285901"/>
    <lineage>
        <taxon>Bacteria</taxon>
        <taxon>Bacillati</taxon>
        <taxon>Actinomycetota</taxon>
        <taxon>Actinomycetes</taxon>
        <taxon>Propionibacteriales</taxon>
        <taxon>Propionibacteriaceae</taxon>
        <taxon>Tessaracoccus</taxon>
    </lineage>
</organism>
<dbReference type="InterPro" id="IPR050090">
    <property type="entry name" value="Tyrosine_recombinase_XerCD"/>
</dbReference>
<dbReference type="EMBL" id="CP060789">
    <property type="protein sequence ID" value="QNP56214.1"/>
    <property type="molecule type" value="Genomic_DNA"/>
</dbReference>
<dbReference type="SUPFAM" id="SSF56349">
    <property type="entry name" value="DNA breaking-rejoining enzymes"/>
    <property type="match status" value="1"/>
</dbReference>
<proteinExistence type="predicted"/>
<protein>
    <submittedName>
        <fullName evidence="4">Tyrosine-type recombinase/integrase</fullName>
    </submittedName>
</protein>
<evidence type="ECO:0000313" key="3">
    <source>
        <dbReference type="EMBL" id="QNP54835.1"/>
    </source>
</evidence>
<keyword evidence="1" id="KW-0233">DNA recombination</keyword>
<accession>A0A7H0H6P8</accession>
<dbReference type="PANTHER" id="PTHR30349:SF64">
    <property type="entry name" value="PROPHAGE INTEGRASE INTD-RELATED"/>
    <property type="match status" value="1"/>
</dbReference>
<evidence type="ECO:0000313" key="4">
    <source>
        <dbReference type="EMBL" id="QNP56214.1"/>
    </source>
</evidence>
<evidence type="ECO:0000256" key="1">
    <source>
        <dbReference type="ARBA" id="ARBA00023172"/>
    </source>
</evidence>
<dbReference type="KEGG" id="tdf:H9L22_01570"/>
<dbReference type="PANTHER" id="PTHR30349">
    <property type="entry name" value="PHAGE INTEGRASE-RELATED"/>
    <property type="match status" value="1"/>
</dbReference>
<dbReference type="InterPro" id="IPR011010">
    <property type="entry name" value="DNA_brk_join_enz"/>
</dbReference>
<dbReference type="EMBL" id="CP060789">
    <property type="protein sequence ID" value="QNP54835.1"/>
    <property type="molecule type" value="Genomic_DNA"/>
</dbReference>
<dbReference type="GO" id="GO:0003677">
    <property type="term" value="F:DNA binding"/>
    <property type="evidence" value="ECO:0007669"/>
    <property type="project" value="InterPro"/>
</dbReference>
<dbReference type="InterPro" id="IPR002104">
    <property type="entry name" value="Integrase_catalytic"/>
</dbReference>
<dbReference type="KEGG" id="tdf:H9L22_11035"/>
<dbReference type="RefSeq" id="WP_187719971.1">
    <property type="nucleotide sequence ID" value="NZ_BAABBL010000033.1"/>
</dbReference>
<dbReference type="EMBL" id="CP060789">
    <property type="protein sequence ID" value="QNP56483.1"/>
    <property type="molecule type" value="Genomic_DNA"/>
</dbReference>
<dbReference type="Pfam" id="PF00589">
    <property type="entry name" value="Phage_integrase"/>
    <property type="match status" value="1"/>
</dbReference>
<gene>
    <name evidence="4" type="ORF">H9L22_01570</name>
    <name evidence="5" type="ORF">H9L22_03370</name>
    <name evidence="3" type="ORF">H9L22_11035</name>
</gene>
<dbReference type="GO" id="GO:0015074">
    <property type="term" value="P:DNA integration"/>
    <property type="evidence" value="ECO:0007669"/>
    <property type="project" value="InterPro"/>
</dbReference>
<evidence type="ECO:0000313" key="6">
    <source>
        <dbReference type="Proteomes" id="UP000516117"/>
    </source>
</evidence>
<name>A0A7H0H6P8_9ACTN</name>
<dbReference type="Proteomes" id="UP000516117">
    <property type="component" value="Chromosome"/>
</dbReference>
<dbReference type="PROSITE" id="PS51898">
    <property type="entry name" value="TYR_RECOMBINASE"/>
    <property type="match status" value="1"/>
</dbReference>